<dbReference type="AlphaFoldDB" id="A0A2T1FBM5"/>
<proteinExistence type="predicted"/>
<dbReference type="OrthoDB" id="428683at2"/>
<comment type="caution">
    <text evidence="2">The sequence shown here is derived from an EMBL/GenBank/DDBJ whole genome shotgun (WGS) entry which is preliminary data.</text>
</comment>
<dbReference type="InterPro" id="IPR024467">
    <property type="entry name" value="Xre/MbcA/ParS-like_toxin-bd"/>
</dbReference>
<dbReference type="Proteomes" id="UP000238937">
    <property type="component" value="Unassembled WGS sequence"/>
</dbReference>
<dbReference type="EMBL" id="PVWO01000586">
    <property type="protein sequence ID" value="PSB42417.1"/>
    <property type="molecule type" value="Genomic_DNA"/>
</dbReference>
<evidence type="ECO:0000313" key="3">
    <source>
        <dbReference type="Proteomes" id="UP000238937"/>
    </source>
</evidence>
<sequence>MLYLKSKSKYATRSICRVLNMTEATLAADISVIKSQLETEIAKYQSEIYLRQAKIHALDVFGNSDTVQNWLQEQNPALDGATPADLLNSAAGLERVIDLVNAIRHGVFM</sequence>
<keyword evidence="3" id="KW-1185">Reference proteome</keyword>
<evidence type="ECO:0000313" key="2">
    <source>
        <dbReference type="EMBL" id="PSB42417.1"/>
    </source>
</evidence>
<gene>
    <name evidence="2" type="ORF">C7B77_26740</name>
</gene>
<accession>A0A2T1FBM5</accession>
<evidence type="ECO:0000259" key="1">
    <source>
        <dbReference type="Pfam" id="PF09722"/>
    </source>
</evidence>
<name>A0A2T1FBM5_9CYAN</name>
<feature type="domain" description="Antitoxin Xre/MbcA/ParS-like toxin-binding" evidence="1">
    <location>
        <begin position="57"/>
        <end position="106"/>
    </location>
</feature>
<dbReference type="Pfam" id="PF09722">
    <property type="entry name" value="Xre_MbcA_ParS_C"/>
    <property type="match status" value="1"/>
</dbReference>
<protein>
    <recommendedName>
        <fullName evidence="1">Antitoxin Xre/MbcA/ParS-like toxin-binding domain-containing protein</fullName>
    </recommendedName>
</protein>
<organism evidence="2 3">
    <name type="scientific">Chamaesiphon polymorphus CCALA 037</name>
    <dbReference type="NCBI Taxonomy" id="2107692"/>
    <lineage>
        <taxon>Bacteria</taxon>
        <taxon>Bacillati</taxon>
        <taxon>Cyanobacteriota</taxon>
        <taxon>Cyanophyceae</taxon>
        <taxon>Gomontiellales</taxon>
        <taxon>Chamaesiphonaceae</taxon>
        <taxon>Chamaesiphon</taxon>
    </lineage>
</organism>
<reference evidence="2 3" key="1">
    <citation type="submission" date="2018-03" db="EMBL/GenBank/DDBJ databases">
        <title>The ancient ancestry and fast evolution of plastids.</title>
        <authorList>
            <person name="Moore K.R."/>
            <person name="Magnabosco C."/>
            <person name="Momper L."/>
            <person name="Gold D.A."/>
            <person name="Bosak T."/>
            <person name="Fournier G.P."/>
        </authorList>
    </citation>
    <scope>NUCLEOTIDE SEQUENCE [LARGE SCALE GENOMIC DNA]</scope>
    <source>
        <strain evidence="2 3">CCALA 037</strain>
    </source>
</reference>